<sequence length="40" mass="4287">MSSILFRARRRNFAIVTPSLQVVPGSSRADGWAATLAPAD</sequence>
<dbReference type="EMBL" id="LMTR01000084">
    <property type="protein sequence ID" value="KWT64852.1"/>
    <property type="molecule type" value="Genomic_DNA"/>
</dbReference>
<protein>
    <submittedName>
        <fullName evidence="1">Uncharacterized protein</fullName>
    </submittedName>
</protein>
<gene>
    <name evidence="1" type="ORF">APY04_3092</name>
</gene>
<accession>A0A109BA81</accession>
<dbReference type="AlphaFoldDB" id="A0A109BA81"/>
<evidence type="ECO:0000313" key="1">
    <source>
        <dbReference type="EMBL" id="KWT64852.1"/>
    </source>
</evidence>
<evidence type="ECO:0000313" key="2">
    <source>
        <dbReference type="Proteomes" id="UP000059074"/>
    </source>
</evidence>
<reference evidence="1 2" key="1">
    <citation type="submission" date="2015-10" db="EMBL/GenBank/DDBJ databases">
        <title>Transcriptomic analysis of a linuron degrading triple-species bacterial consortium.</title>
        <authorList>
            <person name="Albers P."/>
        </authorList>
    </citation>
    <scope>NUCLEOTIDE SEQUENCE [LARGE SCALE GENOMIC DNA]</scope>
    <source>
        <strain evidence="1 2">WDL6</strain>
    </source>
</reference>
<keyword evidence="2" id="KW-1185">Reference proteome</keyword>
<organism evidence="1 2">
    <name type="scientific">Hyphomicrobium sulfonivorans</name>
    <dbReference type="NCBI Taxonomy" id="121290"/>
    <lineage>
        <taxon>Bacteria</taxon>
        <taxon>Pseudomonadati</taxon>
        <taxon>Pseudomonadota</taxon>
        <taxon>Alphaproteobacteria</taxon>
        <taxon>Hyphomicrobiales</taxon>
        <taxon>Hyphomicrobiaceae</taxon>
        <taxon>Hyphomicrobium</taxon>
    </lineage>
</organism>
<dbReference type="Proteomes" id="UP000059074">
    <property type="component" value="Unassembled WGS sequence"/>
</dbReference>
<comment type="caution">
    <text evidence="1">The sequence shown here is derived from an EMBL/GenBank/DDBJ whole genome shotgun (WGS) entry which is preliminary data.</text>
</comment>
<name>A0A109BA81_HYPSL</name>
<proteinExistence type="predicted"/>